<evidence type="ECO:0000313" key="6">
    <source>
        <dbReference type="Proteomes" id="UP000051936"/>
    </source>
</evidence>
<evidence type="ECO:0000256" key="3">
    <source>
        <dbReference type="ARBA" id="ARBA00023163"/>
    </source>
</evidence>
<keyword evidence="3" id="KW-0804">Transcription</keyword>
<dbReference type="GO" id="GO:0003677">
    <property type="term" value="F:DNA binding"/>
    <property type="evidence" value="ECO:0007669"/>
    <property type="project" value="UniProtKB-KW"/>
</dbReference>
<dbReference type="Gene3D" id="1.10.10.10">
    <property type="entry name" value="Winged helix-like DNA-binding domain superfamily/Winged helix DNA-binding domain"/>
    <property type="match status" value="1"/>
</dbReference>
<sequence>MTLTVETAPGQKLYRAVVDALRREIETGRFAETQLLPAERVLCELLEVSRTTLRKAIADLIAEGVLFHRHGAGTFIHRATPRVEQPSSRLTSFTEDMRLRGLVASSRELERGVFLPTPEEAMMLGVRPNDRVFRLGRLRLADGSPMAIERAAVPIRFLPEQDKVGDSLYEALSAGGFKPTRGLQRLRATLLDPADAKLLGVAPDSPALYIQRIAYLADGACVEFTKSWYRADAYDFVSELTLSPPARKAQR</sequence>
<dbReference type="InterPro" id="IPR036390">
    <property type="entry name" value="WH_DNA-bd_sf"/>
</dbReference>
<feature type="domain" description="HTH gntR-type" evidence="4">
    <location>
        <begin position="11"/>
        <end position="79"/>
    </location>
</feature>
<dbReference type="SMART" id="SM00345">
    <property type="entry name" value="HTH_GNTR"/>
    <property type="match status" value="1"/>
</dbReference>
<dbReference type="InterPro" id="IPR028978">
    <property type="entry name" value="Chorismate_lyase_/UTRA_dom_sf"/>
</dbReference>
<dbReference type="STRING" id="989370.AOQ71_39170"/>
<dbReference type="SUPFAM" id="SSF46785">
    <property type="entry name" value="Winged helix' DNA-binding domain"/>
    <property type="match status" value="1"/>
</dbReference>
<dbReference type="EMBL" id="LJYG01000112">
    <property type="protein sequence ID" value="KRQ01012.1"/>
    <property type="molecule type" value="Genomic_DNA"/>
</dbReference>
<evidence type="ECO:0000256" key="2">
    <source>
        <dbReference type="ARBA" id="ARBA00023125"/>
    </source>
</evidence>
<reference evidence="5 6" key="1">
    <citation type="submission" date="2015-09" db="EMBL/GenBank/DDBJ databases">
        <title>Draft Genome Sequence of Bradyrhizobium manausense Strain BR 3351T, a Novel Symbiotic Nitrogen-Fixing Alphaproteobacterium Isolated from Brazilian Amazon Rain Forest.</title>
        <authorList>
            <person name="De Araujo J.L."/>
            <person name="Zilli J.E."/>
        </authorList>
    </citation>
    <scope>NUCLEOTIDE SEQUENCE [LARGE SCALE GENOMIC DNA]</scope>
    <source>
        <strain evidence="5 6">BR3351</strain>
    </source>
</reference>
<organism evidence="5 6">
    <name type="scientific">Bradyrhizobium manausense</name>
    <dbReference type="NCBI Taxonomy" id="989370"/>
    <lineage>
        <taxon>Bacteria</taxon>
        <taxon>Pseudomonadati</taxon>
        <taxon>Pseudomonadota</taxon>
        <taxon>Alphaproteobacteria</taxon>
        <taxon>Hyphomicrobiales</taxon>
        <taxon>Nitrobacteraceae</taxon>
        <taxon>Bradyrhizobium</taxon>
    </lineage>
</organism>
<keyword evidence="2" id="KW-0238">DNA-binding</keyword>
<dbReference type="Proteomes" id="UP000051936">
    <property type="component" value="Unassembled WGS sequence"/>
</dbReference>
<dbReference type="Pfam" id="PF00392">
    <property type="entry name" value="GntR"/>
    <property type="match status" value="1"/>
</dbReference>
<evidence type="ECO:0000256" key="1">
    <source>
        <dbReference type="ARBA" id="ARBA00023015"/>
    </source>
</evidence>
<dbReference type="PRINTS" id="PR00035">
    <property type="entry name" value="HTHGNTR"/>
</dbReference>
<evidence type="ECO:0000313" key="5">
    <source>
        <dbReference type="EMBL" id="KRQ01012.1"/>
    </source>
</evidence>
<dbReference type="InterPro" id="IPR050679">
    <property type="entry name" value="Bact_HTH_transcr_reg"/>
</dbReference>
<dbReference type="GO" id="GO:0045892">
    <property type="term" value="P:negative regulation of DNA-templated transcription"/>
    <property type="evidence" value="ECO:0007669"/>
    <property type="project" value="TreeGrafter"/>
</dbReference>
<keyword evidence="1" id="KW-0805">Transcription regulation</keyword>
<accession>A0A0R3D085</accession>
<dbReference type="InterPro" id="IPR036388">
    <property type="entry name" value="WH-like_DNA-bd_sf"/>
</dbReference>
<dbReference type="PROSITE" id="PS50949">
    <property type="entry name" value="HTH_GNTR"/>
    <property type="match status" value="1"/>
</dbReference>
<name>A0A0R3D085_9BRAD</name>
<dbReference type="CDD" id="cd07377">
    <property type="entry name" value="WHTH_GntR"/>
    <property type="match status" value="1"/>
</dbReference>
<protein>
    <submittedName>
        <fullName evidence="5">GntR family transcriptional regulator</fullName>
    </submittedName>
</protein>
<dbReference type="RefSeq" id="WP_057758636.1">
    <property type="nucleotide sequence ID" value="NZ_LJYG01000112.1"/>
</dbReference>
<dbReference type="SMART" id="SM00866">
    <property type="entry name" value="UTRA"/>
    <property type="match status" value="1"/>
</dbReference>
<keyword evidence="6" id="KW-1185">Reference proteome</keyword>
<evidence type="ECO:0000259" key="4">
    <source>
        <dbReference type="PROSITE" id="PS50949"/>
    </source>
</evidence>
<dbReference type="InterPro" id="IPR000524">
    <property type="entry name" value="Tscrpt_reg_HTH_GntR"/>
</dbReference>
<comment type="caution">
    <text evidence="5">The sequence shown here is derived from an EMBL/GenBank/DDBJ whole genome shotgun (WGS) entry which is preliminary data.</text>
</comment>
<dbReference type="Pfam" id="PF07702">
    <property type="entry name" value="UTRA"/>
    <property type="match status" value="1"/>
</dbReference>
<proteinExistence type="predicted"/>
<dbReference type="GO" id="GO:0003700">
    <property type="term" value="F:DNA-binding transcription factor activity"/>
    <property type="evidence" value="ECO:0007669"/>
    <property type="project" value="InterPro"/>
</dbReference>
<dbReference type="PANTHER" id="PTHR44846:SF1">
    <property type="entry name" value="MANNOSYL-D-GLYCERATE TRANSPORT_METABOLISM SYSTEM REPRESSOR MNGR-RELATED"/>
    <property type="match status" value="1"/>
</dbReference>
<dbReference type="InterPro" id="IPR011663">
    <property type="entry name" value="UTRA"/>
</dbReference>
<dbReference type="AlphaFoldDB" id="A0A0R3D085"/>
<gene>
    <name evidence="5" type="ORF">AOQ71_39170</name>
</gene>
<dbReference type="SUPFAM" id="SSF64288">
    <property type="entry name" value="Chorismate lyase-like"/>
    <property type="match status" value="1"/>
</dbReference>
<dbReference type="Gene3D" id="3.40.1410.10">
    <property type="entry name" value="Chorismate lyase-like"/>
    <property type="match status" value="1"/>
</dbReference>
<dbReference type="PANTHER" id="PTHR44846">
    <property type="entry name" value="MANNOSYL-D-GLYCERATE TRANSPORT/METABOLISM SYSTEM REPRESSOR MNGR-RELATED"/>
    <property type="match status" value="1"/>
</dbReference>